<evidence type="ECO:0000256" key="9">
    <source>
        <dbReference type="ARBA" id="ARBA00039086"/>
    </source>
</evidence>
<feature type="compositionally biased region" description="Low complexity" evidence="13">
    <location>
        <begin position="8"/>
        <end position="22"/>
    </location>
</feature>
<name>A0A9P9IMW4_9PLEO</name>
<evidence type="ECO:0000256" key="6">
    <source>
        <dbReference type="ARBA" id="ARBA00036735"/>
    </source>
</evidence>
<dbReference type="Pfam" id="PF01187">
    <property type="entry name" value="MIF"/>
    <property type="match status" value="1"/>
</dbReference>
<evidence type="ECO:0000256" key="3">
    <source>
        <dbReference type="ARBA" id="ARBA00022514"/>
    </source>
</evidence>
<feature type="region of interest" description="Disordered" evidence="13">
    <location>
        <begin position="1"/>
        <end position="33"/>
    </location>
</feature>
<dbReference type="Proteomes" id="UP000700596">
    <property type="component" value="Unassembled WGS sequence"/>
</dbReference>
<keyword evidence="4" id="KW-0964">Secreted</keyword>
<keyword evidence="3" id="KW-0202">Cytokine</keyword>
<evidence type="ECO:0000313" key="14">
    <source>
        <dbReference type="EMBL" id="KAH7128388.1"/>
    </source>
</evidence>
<dbReference type="AlphaFoldDB" id="A0A9P9IMW4"/>
<keyword evidence="15" id="KW-1185">Reference proteome</keyword>
<dbReference type="GO" id="GO:0050178">
    <property type="term" value="F:phenylpyruvate tautomerase activity"/>
    <property type="evidence" value="ECO:0007669"/>
    <property type="project" value="UniProtKB-EC"/>
</dbReference>
<evidence type="ECO:0000256" key="2">
    <source>
        <dbReference type="ARBA" id="ARBA00005851"/>
    </source>
</evidence>
<dbReference type="PANTHER" id="PTHR11954:SF6">
    <property type="entry name" value="MACROPHAGE MIGRATION INHIBITORY FACTOR"/>
    <property type="match status" value="1"/>
</dbReference>
<evidence type="ECO:0000256" key="10">
    <source>
        <dbReference type="ARBA" id="ARBA00041631"/>
    </source>
</evidence>
<dbReference type="InterPro" id="IPR014347">
    <property type="entry name" value="Tautomerase/MIF_sf"/>
</dbReference>
<keyword evidence="5" id="KW-0413">Isomerase</keyword>
<sequence>MPHSTHDSSATTSMSRPSSTSTNPFPKPAGTTLLVPETAADQVSPSRSTFSFESSPKSVQAISDRNVAFDDARHTRSASGVSDTKLPVVIGQRPQTARQRHQYFEDQFAYKDDATSSARDRVSKDAPIIADISTNVIIKDEYTLVNDLLHQLSLRYQRPESSIMIAVKHSACLMMGGSFDPTYILTITALPVSVQPTLNKRNAALLQKFMFETIGVHADRGVVKFISIAEDNLATGGNTLLGEIERLERQQLGDGTGLVRALTKSSRKSGVTKAKSSFSLSRNPSQAVGGRVTPPAPGPVDSGIAVNDKIKEEDADDFSRQTSMKHKKSKHLKDKSITKSSPFLNIPTPTIHEDEPAPKIPKRKSFISIFSRR</sequence>
<dbReference type="GO" id="GO:0005576">
    <property type="term" value="C:extracellular region"/>
    <property type="evidence" value="ECO:0007669"/>
    <property type="project" value="UniProtKB-SubCell"/>
</dbReference>
<comment type="catalytic activity">
    <reaction evidence="7">
        <text>L-dopachrome = 5,6-dihydroxyindole-2-carboxylate</text>
        <dbReference type="Rhea" id="RHEA:13041"/>
        <dbReference type="ChEBI" id="CHEBI:16875"/>
        <dbReference type="ChEBI" id="CHEBI:57509"/>
        <dbReference type="EC" id="5.3.3.12"/>
    </reaction>
</comment>
<dbReference type="SUPFAM" id="SSF55331">
    <property type="entry name" value="Tautomerase/MIF"/>
    <property type="match status" value="1"/>
</dbReference>
<dbReference type="InterPro" id="IPR001398">
    <property type="entry name" value="Macrophage_inhib_fac"/>
</dbReference>
<evidence type="ECO:0000256" key="12">
    <source>
        <dbReference type="ARBA" id="ARBA00042730"/>
    </source>
</evidence>
<evidence type="ECO:0000313" key="15">
    <source>
        <dbReference type="Proteomes" id="UP000700596"/>
    </source>
</evidence>
<feature type="compositionally biased region" description="Basic residues" evidence="13">
    <location>
        <begin position="323"/>
        <end position="333"/>
    </location>
</feature>
<evidence type="ECO:0000256" key="13">
    <source>
        <dbReference type="SAM" id="MobiDB-lite"/>
    </source>
</evidence>
<accession>A0A9P9IMW4</accession>
<protein>
    <recommendedName>
        <fullName evidence="12">L-dopachrome isomerase</fullName>
        <ecNumber evidence="9">5.3.2.1</ecNumber>
        <ecNumber evidence="8">5.3.3.12</ecNumber>
    </recommendedName>
    <alternativeName>
        <fullName evidence="10">L-dopachrome tautomerase</fullName>
    </alternativeName>
    <alternativeName>
        <fullName evidence="11">Phenylpyruvate tautomerase</fullName>
    </alternativeName>
</protein>
<gene>
    <name evidence="14" type="ORF">B0J11DRAFT_603579</name>
</gene>
<feature type="region of interest" description="Disordered" evidence="13">
    <location>
        <begin position="263"/>
        <end position="364"/>
    </location>
</feature>
<dbReference type="EC" id="5.3.3.12" evidence="8"/>
<evidence type="ECO:0000256" key="5">
    <source>
        <dbReference type="ARBA" id="ARBA00023235"/>
    </source>
</evidence>
<evidence type="ECO:0000256" key="11">
    <source>
        <dbReference type="ARBA" id="ARBA00041912"/>
    </source>
</evidence>
<dbReference type="GO" id="GO:0004167">
    <property type="term" value="F:dopachrome isomerase activity"/>
    <property type="evidence" value="ECO:0007669"/>
    <property type="project" value="UniProtKB-EC"/>
</dbReference>
<evidence type="ECO:0000256" key="7">
    <source>
        <dbReference type="ARBA" id="ARBA00036823"/>
    </source>
</evidence>
<comment type="catalytic activity">
    <reaction evidence="6">
        <text>3-phenylpyruvate = enol-phenylpyruvate</text>
        <dbReference type="Rhea" id="RHEA:17097"/>
        <dbReference type="ChEBI" id="CHEBI:16815"/>
        <dbReference type="ChEBI" id="CHEBI:18005"/>
        <dbReference type="EC" id="5.3.2.1"/>
    </reaction>
</comment>
<reference evidence="14" key="1">
    <citation type="journal article" date="2021" name="Nat. Commun.">
        <title>Genetic determinants of endophytism in the Arabidopsis root mycobiome.</title>
        <authorList>
            <person name="Mesny F."/>
            <person name="Miyauchi S."/>
            <person name="Thiergart T."/>
            <person name="Pickel B."/>
            <person name="Atanasova L."/>
            <person name="Karlsson M."/>
            <person name="Huettel B."/>
            <person name="Barry K.W."/>
            <person name="Haridas S."/>
            <person name="Chen C."/>
            <person name="Bauer D."/>
            <person name="Andreopoulos W."/>
            <person name="Pangilinan J."/>
            <person name="LaButti K."/>
            <person name="Riley R."/>
            <person name="Lipzen A."/>
            <person name="Clum A."/>
            <person name="Drula E."/>
            <person name="Henrissat B."/>
            <person name="Kohler A."/>
            <person name="Grigoriev I.V."/>
            <person name="Martin F.M."/>
            <person name="Hacquard S."/>
        </authorList>
    </citation>
    <scope>NUCLEOTIDE SEQUENCE</scope>
    <source>
        <strain evidence="14">MPI-CAGE-CH-0243</strain>
    </source>
</reference>
<comment type="caution">
    <text evidence="14">The sequence shown here is derived from an EMBL/GenBank/DDBJ whole genome shotgun (WGS) entry which is preliminary data.</text>
</comment>
<dbReference type="EC" id="5.3.2.1" evidence="9"/>
<evidence type="ECO:0000256" key="1">
    <source>
        <dbReference type="ARBA" id="ARBA00004613"/>
    </source>
</evidence>
<comment type="similarity">
    <text evidence="2">Belongs to the MIF family.</text>
</comment>
<comment type="subcellular location">
    <subcellularLocation>
        <location evidence="1">Secreted</location>
    </subcellularLocation>
</comment>
<dbReference type="OrthoDB" id="255819at2759"/>
<dbReference type="Gene3D" id="3.30.429.10">
    <property type="entry name" value="Macrophage Migration Inhibitory Factor"/>
    <property type="match status" value="1"/>
</dbReference>
<evidence type="ECO:0000256" key="4">
    <source>
        <dbReference type="ARBA" id="ARBA00022525"/>
    </source>
</evidence>
<dbReference type="EMBL" id="JAGMWT010000005">
    <property type="protein sequence ID" value="KAH7128388.1"/>
    <property type="molecule type" value="Genomic_DNA"/>
</dbReference>
<feature type="compositionally biased region" description="Polar residues" evidence="13">
    <location>
        <begin position="274"/>
        <end position="286"/>
    </location>
</feature>
<proteinExistence type="inferred from homology"/>
<dbReference type="PANTHER" id="PTHR11954">
    <property type="entry name" value="D-DOPACHROME DECARBOXYLASE"/>
    <property type="match status" value="1"/>
</dbReference>
<organism evidence="14 15">
    <name type="scientific">Dendryphion nanum</name>
    <dbReference type="NCBI Taxonomy" id="256645"/>
    <lineage>
        <taxon>Eukaryota</taxon>
        <taxon>Fungi</taxon>
        <taxon>Dikarya</taxon>
        <taxon>Ascomycota</taxon>
        <taxon>Pezizomycotina</taxon>
        <taxon>Dothideomycetes</taxon>
        <taxon>Pleosporomycetidae</taxon>
        <taxon>Pleosporales</taxon>
        <taxon>Torulaceae</taxon>
        <taxon>Dendryphion</taxon>
    </lineage>
</organism>
<evidence type="ECO:0000256" key="8">
    <source>
        <dbReference type="ARBA" id="ARBA00038932"/>
    </source>
</evidence>